<dbReference type="EMBL" id="BMIB01000001">
    <property type="protein sequence ID" value="GGH56874.1"/>
    <property type="molecule type" value="Genomic_DNA"/>
</dbReference>
<keyword evidence="2" id="KW-0732">Signal</keyword>
<dbReference type="Proteomes" id="UP000627292">
    <property type="component" value="Unassembled WGS sequence"/>
</dbReference>
<feature type="compositionally biased region" description="Gly residues" evidence="1">
    <location>
        <begin position="751"/>
        <end position="789"/>
    </location>
</feature>
<keyword evidence="4" id="KW-1185">Reference proteome</keyword>
<comment type="caution">
    <text evidence="3">The sequence shown here is derived from an EMBL/GenBank/DDBJ whole genome shotgun (WGS) entry which is preliminary data.</text>
</comment>
<feature type="signal peptide" evidence="2">
    <location>
        <begin position="1"/>
        <end position="21"/>
    </location>
</feature>
<accession>A0A917IK30</accession>
<reference evidence="3" key="2">
    <citation type="submission" date="2020-09" db="EMBL/GenBank/DDBJ databases">
        <authorList>
            <person name="Sun Q."/>
            <person name="Zhou Y."/>
        </authorList>
    </citation>
    <scope>NUCLEOTIDE SEQUENCE</scope>
    <source>
        <strain evidence="3">CGMCC 1.15290</strain>
    </source>
</reference>
<evidence type="ECO:0000313" key="4">
    <source>
        <dbReference type="Proteomes" id="UP000627292"/>
    </source>
</evidence>
<evidence type="ECO:0000256" key="1">
    <source>
        <dbReference type="SAM" id="MobiDB-lite"/>
    </source>
</evidence>
<feature type="compositionally biased region" description="Polar residues" evidence="1">
    <location>
        <begin position="678"/>
        <end position="697"/>
    </location>
</feature>
<feature type="compositionally biased region" description="Gly residues" evidence="1">
    <location>
        <begin position="633"/>
        <end position="659"/>
    </location>
</feature>
<evidence type="ECO:0000313" key="3">
    <source>
        <dbReference type="EMBL" id="GGH56874.1"/>
    </source>
</evidence>
<reference evidence="3" key="1">
    <citation type="journal article" date="2014" name="Int. J. Syst. Evol. Microbiol.">
        <title>Complete genome sequence of Corynebacterium casei LMG S-19264T (=DSM 44701T), isolated from a smear-ripened cheese.</title>
        <authorList>
            <consortium name="US DOE Joint Genome Institute (JGI-PGF)"/>
            <person name="Walter F."/>
            <person name="Albersmeier A."/>
            <person name="Kalinowski J."/>
            <person name="Ruckert C."/>
        </authorList>
    </citation>
    <scope>NUCLEOTIDE SEQUENCE</scope>
    <source>
        <strain evidence="3">CGMCC 1.15290</strain>
    </source>
</reference>
<gene>
    <name evidence="3" type="ORF">GCM10011379_00940</name>
</gene>
<organism evidence="3 4">
    <name type="scientific">Filimonas zeae</name>
    <dbReference type="NCBI Taxonomy" id="1737353"/>
    <lineage>
        <taxon>Bacteria</taxon>
        <taxon>Pseudomonadati</taxon>
        <taxon>Bacteroidota</taxon>
        <taxon>Chitinophagia</taxon>
        <taxon>Chitinophagales</taxon>
        <taxon>Chitinophagaceae</taxon>
        <taxon>Filimonas</taxon>
    </lineage>
</organism>
<feature type="chain" id="PRO_5038058055" description="Carbohydrate-binding family V/XII" evidence="2">
    <location>
        <begin position="22"/>
        <end position="789"/>
    </location>
</feature>
<evidence type="ECO:0000256" key="2">
    <source>
        <dbReference type="SAM" id="SignalP"/>
    </source>
</evidence>
<dbReference type="RefSeq" id="WP_188949613.1">
    <property type="nucleotide sequence ID" value="NZ_BMIB01000001.1"/>
</dbReference>
<feature type="region of interest" description="Disordered" evidence="1">
    <location>
        <begin position="726"/>
        <end position="789"/>
    </location>
</feature>
<dbReference type="AlphaFoldDB" id="A0A917IK30"/>
<protein>
    <recommendedName>
        <fullName evidence="5">Carbohydrate-binding family V/XII</fullName>
    </recommendedName>
</protein>
<proteinExistence type="predicted"/>
<sequence>MTTLRILLLTLFVAGSYAAGAQDEWPRIVNSTNGSIIKVYEPQPESLSGNILKSRAAVSIQKDAQSEPVFGTFWSVNTVETDRDNRRISVQSVRIPNIKFPEEVDAATISYVKTSLETGLPAVQNDLPLDVILTSLEANAEQKKLSQDMGTKAPKVFYASKPSMLVSIDGEPKFKENKDWGVSVVVNSPFTIVKNNDGAYYLYGGKKWYKAPKPLGPYAYAANTPDNLDKVAAAVNNQNNAEAGYRDSSDVAQSDQVLDIITTTVPAELIQTQGNPSFTDISGTGLQYAENSENDLFLDTDAQQYYVLLSGRWYRADKLNGNWSYVAANALPSDFTKIPEGSPKDNVLASVPGTSAAREAVMDAQIPQTAKVDRRNASTSVTYDGQPKFEQINGTQMDYAVNSQSSVIRYNGRYYAVDKGVWFVSDSPDGPWQVSTERPAEVDAIPPSSPAYNLKYVYIYDVTPDYVYMGYTPGYLNNFIYGGTVIYGTGYAYTPWWGSYYYPRPYTWGFGVSYNPWWGWSLGFGYGHGWFNGGFGYSAWPGWCGGWWGPTIYRPPFRYHSGYYRPGFYGPRYSYYGRGGNSRPLPGGRMGGRSAYNGGRVVNNIYNYRNDVVSNGRYGGSSRPGPAGRADGFNGGRGGAGSSRPGFNGGSSNGGGRVAGPGSNNGRVYTDGGGNVYQRGNQGQWQQRDRSQWQPVDNNRRETIRDLNRQQQMQNRGEQRSQNFQQFRNNTPQGGGRPQNSGGNFSRPAPSGGGNFSRPSGGGFSRPSGGGGSRPAGGGGSRPGGRGRG</sequence>
<feature type="region of interest" description="Disordered" evidence="1">
    <location>
        <begin position="617"/>
        <end position="699"/>
    </location>
</feature>
<name>A0A917IK30_9BACT</name>
<evidence type="ECO:0008006" key="5">
    <source>
        <dbReference type="Google" id="ProtNLM"/>
    </source>
</evidence>